<evidence type="ECO:0000256" key="8">
    <source>
        <dbReference type="ARBA" id="ARBA00023136"/>
    </source>
</evidence>
<dbReference type="InterPro" id="IPR035906">
    <property type="entry name" value="MetI-like_sf"/>
</dbReference>
<dbReference type="GO" id="GO:0005886">
    <property type="term" value="C:plasma membrane"/>
    <property type="evidence" value="ECO:0007669"/>
    <property type="project" value="UniProtKB-SubCell"/>
</dbReference>
<evidence type="ECO:0000256" key="2">
    <source>
        <dbReference type="ARBA" id="ARBA00022448"/>
    </source>
</evidence>
<organism evidence="12 13">
    <name type="scientific">Vibrio mangrovi</name>
    <dbReference type="NCBI Taxonomy" id="474394"/>
    <lineage>
        <taxon>Bacteria</taxon>
        <taxon>Pseudomonadati</taxon>
        <taxon>Pseudomonadota</taxon>
        <taxon>Gammaproteobacteria</taxon>
        <taxon>Vibrionales</taxon>
        <taxon>Vibrionaceae</taxon>
        <taxon>Vibrio</taxon>
    </lineage>
</organism>
<keyword evidence="8 9" id="KW-0472">Membrane</keyword>
<evidence type="ECO:0000256" key="6">
    <source>
        <dbReference type="ARBA" id="ARBA00022927"/>
    </source>
</evidence>
<keyword evidence="5" id="KW-0571">Peptide transport</keyword>
<dbReference type="EMBL" id="FXXI01000003">
    <property type="protein sequence ID" value="SMS00947.1"/>
    <property type="molecule type" value="Genomic_DNA"/>
</dbReference>
<dbReference type="Pfam" id="PF12911">
    <property type="entry name" value="OppC_N"/>
    <property type="match status" value="1"/>
</dbReference>
<name>A0A1Y6ITF4_9VIBR</name>
<dbReference type="RefSeq" id="WP_087480991.1">
    <property type="nucleotide sequence ID" value="NZ_AP024884.1"/>
</dbReference>
<evidence type="ECO:0000313" key="12">
    <source>
        <dbReference type="EMBL" id="SMS00947.1"/>
    </source>
</evidence>
<keyword evidence="2 9" id="KW-0813">Transport</keyword>
<dbReference type="InterPro" id="IPR050366">
    <property type="entry name" value="BP-dependent_transpt_permease"/>
</dbReference>
<evidence type="ECO:0000313" key="11">
    <source>
        <dbReference type="EMBL" id="MDW6004657.1"/>
    </source>
</evidence>
<dbReference type="EMBL" id="JAWRCO010000002">
    <property type="protein sequence ID" value="MDW6004657.1"/>
    <property type="molecule type" value="Genomic_DNA"/>
</dbReference>
<comment type="similarity">
    <text evidence="9">Belongs to the binding-protein-dependent transport system permease family.</text>
</comment>
<proteinExistence type="inferred from homology"/>
<keyword evidence="3" id="KW-1003">Cell membrane</keyword>
<dbReference type="OrthoDB" id="9805884at2"/>
<keyword evidence="4 9" id="KW-0812">Transmembrane</keyword>
<evidence type="ECO:0000256" key="3">
    <source>
        <dbReference type="ARBA" id="ARBA00022475"/>
    </source>
</evidence>
<protein>
    <submittedName>
        <fullName evidence="11">ABC transporter permease</fullName>
    </submittedName>
    <submittedName>
        <fullName evidence="12">Oligopeptide transport system permease protein OppC</fullName>
    </submittedName>
</protein>
<keyword evidence="14" id="KW-1185">Reference proteome</keyword>
<feature type="transmembrane region" description="Helical" evidence="9">
    <location>
        <begin position="129"/>
        <end position="152"/>
    </location>
</feature>
<evidence type="ECO:0000256" key="1">
    <source>
        <dbReference type="ARBA" id="ARBA00004651"/>
    </source>
</evidence>
<dbReference type="GO" id="GO:0055085">
    <property type="term" value="P:transmembrane transport"/>
    <property type="evidence" value="ECO:0007669"/>
    <property type="project" value="InterPro"/>
</dbReference>
<evidence type="ECO:0000256" key="5">
    <source>
        <dbReference type="ARBA" id="ARBA00022856"/>
    </source>
</evidence>
<dbReference type="PANTHER" id="PTHR43386">
    <property type="entry name" value="OLIGOPEPTIDE TRANSPORT SYSTEM PERMEASE PROTEIN APPC"/>
    <property type="match status" value="1"/>
</dbReference>
<dbReference type="PANTHER" id="PTHR43386:SF24">
    <property type="entry name" value="OLIGOPEPTIDE TRANSPORT SYSTEM PERMEASE PROTEIN AMID"/>
    <property type="match status" value="1"/>
</dbReference>
<reference evidence="11 14" key="2">
    <citation type="submission" date="2023-11" db="EMBL/GenBank/DDBJ databases">
        <title>Plant-associative lifestyle of Vibrio porteresiae and its evolutionary dynamics.</title>
        <authorList>
            <person name="Rameshkumar N."/>
            <person name="Kirti K."/>
        </authorList>
    </citation>
    <scope>NUCLEOTIDE SEQUENCE [LARGE SCALE GENOMIC DNA]</scope>
    <source>
        <strain evidence="11 14">MSSRF38</strain>
    </source>
</reference>
<dbReference type="CDD" id="cd06261">
    <property type="entry name" value="TM_PBP2"/>
    <property type="match status" value="1"/>
</dbReference>
<dbReference type="SUPFAM" id="SSF161098">
    <property type="entry name" value="MetI-like"/>
    <property type="match status" value="1"/>
</dbReference>
<feature type="domain" description="ABC transmembrane type-1" evidence="10">
    <location>
        <begin position="97"/>
        <end position="283"/>
    </location>
</feature>
<accession>A0A1Y6ITF4</accession>
<gene>
    <name evidence="12" type="primary">oppC_3</name>
    <name evidence="11" type="ORF">SBX37_17515</name>
    <name evidence="12" type="ORF">VIM7927_02222</name>
</gene>
<dbReference type="PROSITE" id="PS50928">
    <property type="entry name" value="ABC_TM1"/>
    <property type="match status" value="1"/>
</dbReference>
<dbReference type="Pfam" id="PF00528">
    <property type="entry name" value="BPD_transp_1"/>
    <property type="match status" value="1"/>
</dbReference>
<dbReference type="Proteomes" id="UP001283366">
    <property type="component" value="Unassembled WGS sequence"/>
</dbReference>
<dbReference type="InterPro" id="IPR000515">
    <property type="entry name" value="MetI-like"/>
</dbReference>
<dbReference type="Gene3D" id="1.10.3720.10">
    <property type="entry name" value="MetI-like"/>
    <property type="match status" value="1"/>
</dbReference>
<dbReference type="GO" id="GO:0015031">
    <property type="term" value="P:protein transport"/>
    <property type="evidence" value="ECO:0007669"/>
    <property type="project" value="UniProtKB-KW"/>
</dbReference>
<evidence type="ECO:0000313" key="13">
    <source>
        <dbReference type="Proteomes" id="UP000196125"/>
    </source>
</evidence>
<feature type="transmembrane region" description="Helical" evidence="9">
    <location>
        <begin position="259"/>
        <end position="282"/>
    </location>
</feature>
<evidence type="ECO:0000256" key="7">
    <source>
        <dbReference type="ARBA" id="ARBA00022989"/>
    </source>
</evidence>
<keyword evidence="6" id="KW-0653">Protein transport</keyword>
<feature type="transmembrane region" description="Helical" evidence="9">
    <location>
        <begin position="214"/>
        <end position="239"/>
    </location>
</feature>
<evidence type="ECO:0000256" key="4">
    <source>
        <dbReference type="ARBA" id="ARBA00022692"/>
    </source>
</evidence>
<comment type="subcellular location">
    <subcellularLocation>
        <location evidence="1 9">Cell membrane</location>
        <topology evidence="1 9">Multi-pass membrane protein</topology>
    </subcellularLocation>
</comment>
<sequence>MTEIINTSVQEKPLKRESLWTKAIHKFRRDRIGMVSLAIVLVYFAIAVLVWSGLIAQQWDVLMTSGQAGPSAEHWFGTTINGQDIFQRAIYSTKTAFEVGLVVAVLSTTIGAITGSLMGYYVGSVLDEFILWVMNCIDCIPYFLLVAAIAVAMEGNPYAMHTAMTLAFWTGTARVIRGEVIKLKNMEFTEAAHALGVPTYRIIFRHLIPNTSHILLVEMTLLFITAIKSEVILSFLGLGVKESISWGLMIAEASTEVTSGHFCNFFAASGMLFVLVLAFNLFSDSLQDALDPRKVS</sequence>
<dbReference type="AlphaFoldDB" id="A0A1Y6ITF4"/>
<feature type="transmembrane region" description="Helical" evidence="9">
    <location>
        <begin position="32"/>
        <end position="54"/>
    </location>
</feature>
<reference evidence="12 13" key="1">
    <citation type="submission" date="2017-05" db="EMBL/GenBank/DDBJ databases">
        <authorList>
            <person name="Song R."/>
            <person name="Chenine A.L."/>
            <person name="Ruprecht R.M."/>
        </authorList>
    </citation>
    <scope>NUCLEOTIDE SEQUENCE [LARGE SCALE GENOMIC DNA]</scope>
    <source>
        <strain evidence="12 13">CECT 7927</strain>
    </source>
</reference>
<dbReference type="Proteomes" id="UP000196125">
    <property type="component" value="Unassembled WGS sequence"/>
</dbReference>
<keyword evidence="7 9" id="KW-1133">Transmembrane helix</keyword>
<feature type="transmembrane region" description="Helical" evidence="9">
    <location>
        <begin position="101"/>
        <end position="122"/>
    </location>
</feature>
<dbReference type="InterPro" id="IPR025966">
    <property type="entry name" value="OppC_N"/>
</dbReference>
<evidence type="ECO:0000259" key="10">
    <source>
        <dbReference type="PROSITE" id="PS50928"/>
    </source>
</evidence>
<evidence type="ECO:0000256" key="9">
    <source>
        <dbReference type="RuleBase" id="RU363032"/>
    </source>
</evidence>
<dbReference type="GO" id="GO:0015833">
    <property type="term" value="P:peptide transport"/>
    <property type="evidence" value="ECO:0007669"/>
    <property type="project" value="UniProtKB-KW"/>
</dbReference>
<evidence type="ECO:0000313" key="14">
    <source>
        <dbReference type="Proteomes" id="UP001283366"/>
    </source>
</evidence>